<evidence type="ECO:0000313" key="3">
    <source>
        <dbReference type="Proteomes" id="UP001066276"/>
    </source>
</evidence>
<keyword evidence="3" id="KW-1185">Reference proteome</keyword>
<feature type="region of interest" description="Disordered" evidence="1">
    <location>
        <begin position="94"/>
        <end position="127"/>
    </location>
</feature>
<dbReference type="GO" id="GO:0006508">
    <property type="term" value="P:proteolysis"/>
    <property type="evidence" value="ECO:0007669"/>
    <property type="project" value="InterPro"/>
</dbReference>
<evidence type="ECO:0000313" key="2">
    <source>
        <dbReference type="EMBL" id="KAJ1196935.1"/>
    </source>
</evidence>
<gene>
    <name evidence="2" type="ORF">NDU88_000798</name>
</gene>
<proteinExistence type="predicted"/>
<reference evidence="2" key="1">
    <citation type="journal article" date="2022" name="bioRxiv">
        <title>Sequencing and chromosome-scale assembly of the giantPleurodeles waltlgenome.</title>
        <authorList>
            <person name="Brown T."/>
            <person name="Elewa A."/>
            <person name="Iarovenko S."/>
            <person name="Subramanian E."/>
            <person name="Araus A.J."/>
            <person name="Petzold A."/>
            <person name="Susuki M."/>
            <person name="Suzuki K.-i.T."/>
            <person name="Hayashi T."/>
            <person name="Toyoda A."/>
            <person name="Oliveira C."/>
            <person name="Osipova E."/>
            <person name="Leigh N.D."/>
            <person name="Simon A."/>
            <person name="Yun M.H."/>
        </authorList>
    </citation>
    <scope>NUCLEOTIDE SEQUENCE</scope>
    <source>
        <strain evidence="2">20211129_DDA</strain>
        <tissue evidence="2">Liver</tissue>
    </source>
</reference>
<feature type="compositionally biased region" description="Basic and acidic residues" evidence="1">
    <location>
        <begin position="1"/>
        <end position="13"/>
    </location>
</feature>
<name>A0AAV7V9F2_PLEWA</name>
<dbReference type="PROSITE" id="PS00141">
    <property type="entry name" value="ASP_PROTEASE"/>
    <property type="match status" value="1"/>
</dbReference>
<protein>
    <submittedName>
        <fullName evidence="2">Uncharacterized protein</fullName>
    </submittedName>
</protein>
<dbReference type="AlphaFoldDB" id="A0AAV7V9F2"/>
<organism evidence="2 3">
    <name type="scientific">Pleurodeles waltl</name>
    <name type="common">Iberian ribbed newt</name>
    <dbReference type="NCBI Taxonomy" id="8319"/>
    <lineage>
        <taxon>Eukaryota</taxon>
        <taxon>Metazoa</taxon>
        <taxon>Chordata</taxon>
        <taxon>Craniata</taxon>
        <taxon>Vertebrata</taxon>
        <taxon>Euteleostomi</taxon>
        <taxon>Amphibia</taxon>
        <taxon>Batrachia</taxon>
        <taxon>Caudata</taxon>
        <taxon>Salamandroidea</taxon>
        <taxon>Salamandridae</taxon>
        <taxon>Pleurodelinae</taxon>
        <taxon>Pleurodeles</taxon>
    </lineage>
</organism>
<evidence type="ECO:0000256" key="1">
    <source>
        <dbReference type="SAM" id="MobiDB-lite"/>
    </source>
</evidence>
<dbReference type="InterPro" id="IPR001969">
    <property type="entry name" value="Aspartic_peptidase_AS"/>
</dbReference>
<dbReference type="EMBL" id="JANPWB010000003">
    <property type="protein sequence ID" value="KAJ1196935.1"/>
    <property type="molecule type" value="Genomic_DNA"/>
</dbReference>
<sequence>MDYLRGEQSETRAARRSRLTGPTLPCRPKALHHGVACFHFTERRNERNWKWQTLEDCFDRQNRIHTEAANKTKAGKLKGAHQDTVSTSVIPHSLERGRSKNTRGASVNVALEEAPPEKSERGSDKDDDEAVIHVVHSLFAVRPTSHRQAQLPKCQILMGQHEVVAVVDTGASINLLAAEEHCRMSPTPALTKTNVKVVTYHCTAILWIPSTEINPHSLLPKSELLPRKQGPLELSDGGSERLGLLRAEGEM</sequence>
<dbReference type="Proteomes" id="UP001066276">
    <property type="component" value="Chromosome 2_1"/>
</dbReference>
<comment type="caution">
    <text evidence="2">The sequence shown here is derived from an EMBL/GenBank/DDBJ whole genome shotgun (WGS) entry which is preliminary data.</text>
</comment>
<feature type="compositionally biased region" description="Basic and acidic residues" evidence="1">
    <location>
        <begin position="115"/>
        <end position="124"/>
    </location>
</feature>
<accession>A0AAV7V9F2</accession>
<dbReference type="GO" id="GO:0004190">
    <property type="term" value="F:aspartic-type endopeptidase activity"/>
    <property type="evidence" value="ECO:0007669"/>
    <property type="project" value="InterPro"/>
</dbReference>
<feature type="region of interest" description="Disordered" evidence="1">
    <location>
        <begin position="1"/>
        <end position="25"/>
    </location>
</feature>